<keyword evidence="2" id="KW-0472">Membrane</keyword>
<proteinExistence type="predicted"/>
<name>A0AAD2I0I5_9AGAR</name>
<feature type="region of interest" description="Disordered" evidence="1">
    <location>
        <begin position="71"/>
        <end position="110"/>
    </location>
</feature>
<organism evidence="3 4">
    <name type="scientific">Mycena citricolor</name>
    <dbReference type="NCBI Taxonomy" id="2018698"/>
    <lineage>
        <taxon>Eukaryota</taxon>
        <taxon>Fungi</taxon>
        <taxon>Dikarya</taxon>
        <taxon>Basidiomycota</taxon>
        <taxon>Agaricomycotina</taxon>
        <taxon>Agaricomycetes</taxon>
        <taxon>Agaricomycetidae</taxon>
        <taxon>Agaricales</taxon>
        <taxon>Marasmiineae</taxon>
        <taxon>Mycenaceae</taxon>
        <taxon>Mycena</taxon>
    </lineage>
</organism>
<feature type="compositionally biased region" description="Basic and acidic residues" evidence="1">
    <location>
        <begin position="175"/>
        <end position="192"/>
    </location>
</feature>
<accession>A0AAD2I0I5</accession>
<dbReference type="AlphaFoldDB" id="A0AAD2I0I5"/>
<feature type="region of interest" description="Disordered" evidence="1">
    <location>
        <begin position="147"/>
        <end position="204"/>
    </location>
</feature>
<gene>
    <name evidence="3" type="ORF">MYCIT1_LOCUS36628</name>
</gene>
<reference evidence="3" key="1">
    <citation type="submission" date="2023-11" db="EMBL/GenBank/DDBJ databases">
        <authorList>
            <person name="De Vega J J."/>
            <person name="De Vega J J."/>
        </authorList>
    </citation>
    <scope>NUCLEOTIDE SEQUENCE</scope>
</reference>
<sequence>MWTSCIESQRRENENGIIGVDRIGENDSDSDSKATAADTGRANLIHHPSRALPSIGSATVLCQKPPVLVRAPPPMTTIPSTFPSSSGQNQPSSSSSNVVDGMPVDPLTQTTQGSESHFAVIGVATVLGLILVSVAGFFIWRSWTQQDSDSRSGFTDERSWTPREECNEWRTGATKQDRNRRDRTTRRTERSGARNSTQKSPESVLLSIEMGRQEVEGTVANGIAPRDPPPTYNAAAACHID</sequence>
<dbReference type="EMBL" id="CAVNYO010000476">
    <property type="protein sequence ID" value="CAK5283802.1"/>
    <property type="molecule type" value="Genomic_DNA"/>
</dbReference>
<feature type="compositionally biased region" description="Basic and acidic residues" evidence="1">
    <location>
        <begin position="148"/>
        <end position="168"/>
    </location>
</feature>
<feature type="compositionally biased region" description="Low complexity" evidence="1">
    <location>
        <begin position="83"/>
        <end position="97"/>
    </location>
</feature>
<feature type="region of interest" description="Disordered" evidence="1">
    <location>
        <begin position="1"/>
        <end position="44"/>
    </location>
</feature>
<feature type="transmembrane region" description="Helical" evidence="2">
    <location>
        <begin position="118"/>
        <end position="140"/>
    </location>
</feature>
<keyword evidence="2" id="KW-1133">Transmembrane helix</keyword>
<evidence type="ECO:0000313" key="4">
    <source>
        <dbReference type="Proteomes" id="UP001295794"/>
    </source>
</evidence>
<protein>
    <submittedName>
        <fullName evidence="3">Uncharacterized protein</fullName>
    </submittedName>
</protein>
<keyword evidence="4" id="KW-1185">Reference proteome</keyword>
<keyword evidence="2" id="KW-0812">Transmembrane</keyword>
<evidence type="ECO:0000313" key="3">
    <source>
        <dbReference type="EMBL" id="CAK5283802.1"/>
    </source>
</evidence>
<dbReference type="Proteomes" id="UP001295794">
    <property type="component" value="Unassembled WGS sequence"/>
</dbReference>
<feature type="region of interest" description="Disordered" evidence="1">
    <location>
        <begin position="219"/>
        <end position="241"/>
    </location>
</feature>
<comment type="caution">
    <text evidence="3">The sequence shown here is derived from an EMBL/GenBank/DDBJ whole genome shotgun (WGS) entry which is preliminary data.</text>
</comment>
<evidence type="ECO:0000256" key="1">
    <source>
        <dbReference type="SAM" id="MobiDB-lite"/>
    </source>
</evidence>
<evidence type="ECO:0000256" key="2">
    <source>
        <dbReference type="SAM" id="Phobius"/>
    </source>
</evidence>